<keyword evidence="3" id="KW-0271">Exosome</keyword>
<evidence type="ECO:0000259" key="7">
    <source>
        <dbReference type="Pfam" id="PF15985"/>
    </source>
</evidence>
<evidence type="ECO:0000259" key="6">
    <source>
        <dbReference type="Pfam" id="PF14382"/>
    </source>
</evidence>
<dbReference type="Pfam" id="PF21266">
    <property type="entry name" value="S1_RRP4"/>
    <property type="match status" value="1"/>
</dbReference>
<dbReference type="GO" id="GO:0003723">
    <property type="term" value="F:RNA binding"/>
    <property type="evidence" value="ECO:0007669"/>
    <property type="project" value="UniProtKB-KW"/>
</dbReference>
<keyword evidence="10" id="KW-1185">Reference proteome</keyword>
<feature type="domain" description="Exosome complex component N-terminal" evidence="6">
    <location>
        <begin position="30"/>
        <end position="62"/>
    </location>
</feature>
<dbReference type="GO" id="GO:0000467">
    <property type="term" value="P:exonucleolytic trimming to generate mature 3'-end of 5.8S rRNA from tricistronic rRNA transcript (SSU-rRNA, 5.8S rRNA, LSU-rRNA)"/>
    <property type="evidence" value="ECO:0007669"/>
    <property type="project" value="TreeGrafter"/>
</dbReference>
<dbReference type="InterPro" id="IPR036612">
    <property type="entry name" value="KH_dom_type_1_sf"/>
</dbReference>
<dbReference type="Pfam" id="PF14382">
    <property type="entry name" value="ECR1_N"/>
    <property type="match status" value="1"/>
</dbReference>
<dbReference type="EMBL" id="BDSP01000111">
    <property type="protein sequence ID" value="GAX17000.1"/>
    <property type="molecule type" value="Genomic_DNA"/>
</dbReference>
<dbReference type="InterPro" id="IPR025721">
    <property type="entry name" value="Exosome_cplx_N_dom"/>
</dbReference>
<dbReference type="CDD" id="cd22525">
    <property type="entry name" value="KH-I_Rrp4_eukar"/>
    <property type="match status" value="1"/>
</dbReference>
<dbReference type="GO" id="GO:0071035">
    <property type="term" value="P:nuclear polyadenylation-dependent rRNA catabolic process"/>
    <property type="evidence" value="ECO:0007669"/>
    <property type="project" value="TreeGrafter"/>
</dbReference>
<organism evidence="9 10">
    <name type="scientific">Fistulifera solaris</name>
    <name type="common">Oleaginous diatom</name>
    <dbReference type="NCBI Taxonomy" id="1519565"/>
    <lineage>
        <taxon>Eukaryota</taxon>
        <taxon>Sar</taxon>
        <taxon>Stramenopiles</taxon>
        <taxon>Ochrophyta</taxon>
        <taxon>Bacillariophyta</taxon>
        <taxon>Bacillariophyceae</taxon>
        <taxon>Bacillariophycidae</taxon>
        <taxon>Naviculales</taxon>
        <taxon>Naviculaceae</taxon>
        <taxon>Fistulifera</taxon>
    </lineage>
</organism>
<dbReference type="GO" id="GO:0071051">
    <property type="term" value="P:poly(A)-dependent snoRNA 3'-end processing"/>
    <property type="evidence" value="ECO:0007669"/>
    <property type="project" value="TreeGrafter"/>
</dbReference>
<dbReference type="GO" id="GO:0000176">
    <property type="term" value="C:nuclear exosome (RNase complex)"/>
    <property type="evidence" value="ECO:0007669"/>
    <property type="project" value="TreeGrafter"/>
</dbReference>
<dbReference type="Gene3D" id="2.40.50.100">
    <property type="match status" value="1"/>
</dbReference>
<dbReference type="FunCoup" id="A0A1Z5JSK2">
    <property type="interactions" value="806"/>
</dbReference>
<accession>A0A1Z5JSK2</accession>
<dbReference type="GO" id="GO:0034475">
    <property type="term" value="P:U4 snRNA 3'-end processing"/>
    <property type="evidence" value="ECO:0007669"/>
    <property type="project" value="TreeGrafter"/>
</dbReference>
<feature type="compositionally biased region" description="Basic and acidic residues" evidence="5">
    <location>
        <begin position="230"/>
        <end position="245"/>
    </location>
</feature>
<reference evidence="9 10" key="1">
    <citation type="journal article" date="2015" name="Plant Cell">
        <title>Oil accumulation by the oleaginous diatom Fistulifera solaris as revealed by the genome and transcriptome.</title>
        <authorList>
            <person name="Tanaka T."/>
            <person name="Maeda Y."/>
            <person name="Veluchamy A."/>
            <person name="Tanaka M."/>
            <person name="Abida H."/>
            <person name="Marechal E."/>
            <person name="Bowler C."/>
            <person name="Muto M."/>
            <person name="Sunaga Y."/>
            <person name="Tanaka M."/>
            <person name="Yoshino T."/>
            <person name="Taniguchi T."/>
            <person name="Fukuda Y."/>
            <person name="Nemoto M."/>
            <person name="Matsumoto M."/>
            <person name="Wong P.S."/>
            <person name="Aburatani S."/>
            <person name="Fujibuchi W."/>
        </authorList>
    </citation>
    <scope>NUCLEOTIDE SEQUENCE [LARGE SCALE GENOMIC DNA]</scope>
    <source>
        <strain evidence="9 10">JPCC DA0580</strain>
    </source>
</reference>
<dbReference type="InterPro" id="IPR026699">
    <property type="entry name" value="Exosome_RNA_bind1/RRP40/RRP4"/>
</dbReference>
<comment type="subcellular location">
    <subcellularLocation>
        <location evidence="1">Nucleus</location>
    </subcellularLocation>
</comment>
<dbReference type="AlphaFoldDB" id="A0A1Z5JSK2"/>
<name>A0A1Z5JSK2_FISSO</name>
<dbReference type="InParanoid" id="A0A1Z5JSK2"/>
<dbReference type="SUPFAM" id="SSF110324">
    <property type="entry name" value="Ribosomal L27 protein-like"/>
    <property type="match status" value="1"/>
</dbReference>
<feature type="domain" description="RRP4 S1" evidence="8">
    <location>
        <begin position="76"/>
        <end position="148"/>
    </location>
</feature>
<comment type="caution">
    <text evidence="9">The sequence shown here is derived from an EMBL/GenBank/DDBJ whole genome shotgun (WGS) entry which is preliminary data.</text>
</comment>
<proteinExistence type="inferred from homology"/>
<evidence type="ECO:0000256" key="5">
    <source>
        <dbReference type="SAM" id="MobiDB-lite"/>
    </source>
</evidence>
<dbReference type="PANTHER" id="PTHR21321:SF4">
    <property type="entry name" value="EXOSOME COMPLEX COMPONENT RRP4"/>
    <property type="match status" value="1"/>
</dbReference>
<dbReference type="Proteomes" id="UP000198406">
    <property type="component" value="Unassembled WGS sequence"/>
</dbReference>
<evidence type="ECO:0000313" key="10">
    <source>
        <dbReference type="Proteomes" id="UP000198406"/>
    </source>
</evidence>
<dbReference type="InterPro" id="IPR004088">
    <property type="entry name" value="KH_dom_type_1"/>
</dbReference>
<dbReference type="GO" id="GO:0071034">
    <property type="term" value="P:CUT catabolic process"/>
    <property type="evidence" value="ECO:0007669"/>
    <property type="project" value="TreeGrafter"/>
</dbReference>
<feature type="domain" description="K Homology" evidence="7">
    <location>
        <begin position="170"/>
        <end position="208"/>
    </location>
</feature>
<keyword evidence="4" id="KW-0694">RNA-binding</keyword>
<dbReference type="InterPro" id="IPR048565">
    <property type="entry name" value="S1_RRP4"/>
</dbReference>
<evidence type="ECO:0000256" key="4">
    <source>
        <dbReference type="ARBA" id="ARBA00022884"/>
    </source>
</evidence>
<comment type="similarity">
    <text evidence="2">Belongs to the RRP4 family.</text>
</comment>
<dbReference type="SUPFAM" id="SSF54791">
    <property type="entry name" value="Eukaryotic type KH-domain (KH-domain type I)"/>
    <property type="match status" value="1"/>
</dbReference>
<dbReference type="OrthoDB" id="1650at2759"/>
<evidence type="ECO:0000256" key="2">
    <source>
        <dbReference type="ARBA" id="ARBA00009155"/>
    </source>
</evidence>
<evidence type="ECO:0000259" key="8">
    <source>
        <dbReference type="Pfam" id="PF21266"/>
    </source>
</evidence>
<evidence type="ECO:0000256" key="3">
    <source>
        <dbReference type="ARBA" id="ARBA00022835"/>
    </source>
</evidence>
<feature type="region of interest" description="Disordered" evidence="5">
    <location>
        <begin position="213"/>
        <end position="245"/>
    </location>
</feature>
<gene>
    <name evidence="9" type="ORF">FisN_5Hh381</name>
</gene>
<dbReference type="InterPro" id="IPR012340">
    <property type="entry name" value="NA-bd_OB-fold"/>
</dbReference>
<dbReference type="GO" id="GO:0000177">
    <property type="term" value="C:cytoplasmic exosome (RNase complex)"/>
    <property type="evidence" value="ECO:0007669"/>
    <property type="project" value="TreeGrafter"/>
</dbReference>
<dbReference type="CDD" id="cd05789">
    <property type="entry name" value="S1_Rrp4"/>
    <property type="match status" value="1"/>
</dbReference>
<evidence type="ECO:0000256" key="1">
    <source>
        <dbReference type="ARBA" id="ARBA00004123"/>
    </source>
</evidence>
<dbReference type="GO" id="GO:0071038">
    <property type="term" value="P:TRAMP-dependent tRNA surveillance pathway"/>
    <property type="evidence" value="ECO:0007669"/>
    <property type="project" value="TreeGrafter"/>
</dbReference>
<dbReference type="Pfam" id="PF15985">
    <property type="entry name" value="KH_6"/>
    <property type="match status" value="1"/>
</dbReference>
<dbReference type="PANTHER" id="PTHR21321">
    <property type="entry name" value="PNAS-3 RELATED"/>
    <property type="match status" value="1"/>
</dbReference>
<feature type="compositionally biased region" description="Polar residues" evidence="5">
    <location>
        <begin position="213"/>
        <end position="226"/>
    </location>
</feature>
<protein>
    <submittedName>
        <fullName evidence="9">Exosome complex component RRP4</fullName>
    </submittedName>
</protein>
<dbReference type="SUPFAM" id="SSF50249">
    <property type="entry name" value="Nucleic acid-binding proteins"/>
    <property type="match status" value="1"/>
</dbReference>
<sequence length="306" mass="34113">MSEVDSLKHQLVVPGQVIAVASVTEGAEESDDSFLRGHGTYIEKTRTEQRLIASVTGIVQRVNKLISVESVCSSNYDAHTGDLVVGRIAAVGGARWSVTLIGHARTASLPLSGVHLPGGVQRIRTAQDAREMRQYLEEGDIVSAEVHKVQADGTVFLHTRSFRYGKLENGCVITVPPSLVPRRRNHYFDSFLDRFEVLFGCNGMIWMQRKLQTTDRTTNPVDSNQDLAELQERRRDEHAGLPYSPEERKSLARLRNSIECLRLTHTVVTPESVEEVFKKSVELNISLADMILPQNAIHLTASQRAF</sequence>
<evidence type="ECO:0000313" key="9">
    <source>
        <dbReference type="EMBL" id="GAX17000.1"/>
    </source>
</evidence>
<dbReference type="Gene3D" id="2.40.50.140">
    <property type="entry name" value="Nucleic acid-binding proteins"/>
    <property type="match status" value="1"/>
</dbReference>